<sequence length="165" mass="19600">MSKKLEQNGLWESSRMMLPQHKESVQRRLGQKAAAQLSQPTTEELNMMKDFVLLPIMHSIIMRRALEMERSSETLRALYTKVAKLLARAIYEDLRKVKRTLMERDIRVVEEEKDEQMVRYRYVCRQYEDSFVITRDYMRAEASKRIGRYAEALVSSLYKNNKVNS</sequence>
<reference evidence="1 2" key="1">
    <citation type="submission" date="2020-09" db="EMBL/GenBank/DDBJ databases">
        <title>Paenibacillus sp. CAU 1523 isolated from sand of Haeundae Beach.</title>
        <authorList>
            <person name="Kim W."/>
        </authorList>
    </citation>
    <scope>NUCLEOTIDE SEQUENCE [LARGE SCALE GENOMIC DNA]</scope>
    <source>
        <strain evidence="1 2">CAU 1523</strain>
    </source>
</reference>
<proteinExistence type="predicted"/>
<accession>A0ABR9AS16</accession>
<name>A0ABR9AS16_9BACL</name>
<evidence type="ECO:0000313" key="2">
    <source>
        <dbReference type="Proteomes" id="UP000634529"/>
    </source>
</evidence>
<comment type="caution">
    <text evidence="1">The sequence shown here is derived from an EMBL/GenBank/DDBJ whole genome shotgun (WGS) entry which is preliminary data.</text>
</comment>
<protein>
    <submittedName>
        <fullName evidence="1">Uncharacterized protein</fullName>
    </submittedName>
</protein>
<dbReference type="Pfam" id="PF26325">
    <property type="entry name" value="YhjD"/>
    <property type="match status" value="1"/>
</dbReference>
<dbReference type="EMBL" id="JACYTN010000001">
    <property type="protein sequence ID" value="MBD8496891.1"/>
    <property type="molecule type" value="Genomic_DNA"/>
</dbReference>
<evidence type="ECO:0000313" key="1">
    <source>
        <dbReference type="EMBL" id="MBD8496891.1"/>
    </source>
</evidence>
<keyword evidence="2" id="KW-1185">Reference proteome</keyword>
<gene>
    <name evidence="1" type="ORF">IFO66_01090</name>
</gene>
<dbReference type="RefSeq" id="WP_192023368.1">
    <property type="nucleotide sequence ID" value="NZ_JACYTN010000001.1"/>
</dbReference>
<dbReference type="Proteomes" id="UP000634529">
    <property type="component" value="Unassembled WGS sequence"/>
</dbReference>
<dbReference type="InterPro" id="IPR058600">
    <property type="entry name" value="YhjD-like"/>
</dbReference>
<organism evidence="1 2">
    <name type="scientific">Paenibacillus arenosi</name>
    <dbReference type="NCBI Taxonomy" id="2774142"/>
    <lineage>
        <taxon>Bacteria</taxon>
        <taxon>Bacillati</taxon>
        <taxon>Bacillota</taxon>
        <taxon>Bacilli</taxon>
        <taxon>Bacillales</taxon>
        <taxon>Paenibacillaceae</taxon>
        <taxon>Paenibacillus</taxon>
    </lineage>
</organism>